<dbReference type="PANTHER" id="PTHR43689:SF8">
    <property type="entry name" value="ALPHA_BETA-HYDROLASES SUPERFAMILY PROTEIN"/>
    <property type="match status" value="1"/>
</dbReference>
<sequence length="300" mass="31733">MSRLVPPGAEQRHVETPSGRLRVLHAGPGAAGLPPAVLVHGGGSDNAAISWYRLIEPLSREREVWALDLPGFGGSMEAAPAGGPRELAAVLSGALDALATGRAVVFGVSMGGDVALNLALDHARHVAGLVLIAPGGLVPVFRNRTAHFWAWLSAQSPDRILLPASRVANRFVRSALRAIVADPAALPPQVVEEFAREARDPRGGLAYGRYNQATLGRHRMLNDLTGRVHEIRAPTLFFHGADDPIVDPEGSRRAAARMPRARLVVAPGCGHWAQLEAHERFLAEAEAFLTGLDAGPAAEG</sequence>
<keyword evidence="3" id="KW-1185">Reference proteome</keyword>
<evidence type="ECO:0000313" key="3">
    <source>
        <dbReference type="Proteomes" id="UP001595923"/>
    </source>
</evidence>
<dbReference type="Proteomes" id="UP001595923">
    <property type="component" value="Unassembled WGS sequence"/>
</dbReference>
<proteinExistence type="predicted"/>
<dbReference type="EMBL" id="JBHSFQ010000001">
    <property type="protein sequence ID" value="MFC4560571.1"/>
    <property type="molecule type" value="Genomic_DNA"/>
</dbReference>
<dbReference type="InterPro" id="IPR000073">
    <property type="entry name" value="AB_hydrolase_1"/>
</dbReference>
<dbReference type="GO" id="GO:0016787">
    <property type="term" value="F:hydrolase activity"/>
    <property type="evidence" value="ECO:0007669"/>
    <property type="project" value="UniProtKB-KW"/>
</dbReference>
<accession>A0ABV9DQT8</accession>
<name>A0ABV9DQT8_9ACTN</name>
<feature type="domain" description="AB hydrolase-1" evidence="1">
    <location>
        <begin position="36"/>
        <end position="276"/>
    </location>
</feature>
<comment type="caution">
    <text evidence="2">The sequence shown here is derived from an EMBL/GenBank/DDBJ whole genome shotgun (WGS) entry which is preliminary data.</text>
</comment>
<protein>
    <submittedName>
        <fullName evidence="2">Alpha/beta fold hydrolase</fullName>
    </submittedName>
</protein>
<dbReference type="PANTHER" id="PTHR43689">
    <property type="entry name" value="HYDROLASE"/>
    <property type="match status" value="1"/>
</dbReference>
<keyword evidence="2" id="KW-0378">Hydrolase</keyword>
<evidence type="ECO:0000313" key="2">
    <source>
        <dbReference type="EMBL" id="MFC4560571.1"/>
    </source>
</evidence>
<evidence type="ECO:0000259" key="1">
    <source>
        <dbReference type="Pfam" id="PF00561"/>
    </source>
</evidence>
<dbReference type="Gene3D" id="3.40.50.1820">
    <property type="entry name" value="alpha/beta hydrolase"/>
    <property type="match status" value="1"/>
</dbReference>
<dbReference type="PRINTS" id="PR00111">
    <property type="entry name" value="ABHYDROLASE"/>
</dbReference>
<gene>
    <name evidence="2" type="ORF">ACFO4E_01745</name>
</gene>
<dbReference type="RefSeq" id="WP_378570803.1">
    <property type="nucleotide sequence ID" value="NZ_JBHSFQ010000001.1"/>
</dbReference>
<dbReference type="Pfam" id="PF00561">
    <property type="entry name" value="Abhydrolase_1"/>
    <property type="match status" value="1"/>
</dbReference>
<dbReference type="InterPro" id="IPR029058">
    <property type="entry name" value="AB_hydrolase_fold"/>
</dbReference>
<dbReference type="SUPFAM" id="SSF53474">
    <property type="entry name" value="alpha/beta-Hydrolases"/>
    <property type="match status" value="1"/>
</dbReference>
<reference evidence="3" key="1">
    <citation type="journal article" date="2019" name="Int. J. Syst. Evol. Microbiol.">
        <title>The Global Catalogue of Microorganisms (GCM) 10K type strain sequencing project: providing services to taxonomists for standard genome sequencing and annotation.</title>
        <authorList>
            <consortium name="The Broad Institute Genomics Platform"/>
            <consortium name="The Broad Institute Genome Sequencing Center for Infectious Disease"/>
            <person name="Wu L."/>
            <person name="Ma J."/>
        </authorList>
    </citation>
    <scope>NUCLEOTIDE SEQUENCE [LARGE SCALE GENOMIC DNA]</scope>
    <source>
        <strain evidence="3">XZYJ18</strain>
    </source>
</reference>
<organism evidence="2 3">
    <name type="scientific">Nocardiopsis mangrovi</name>
    <dbReference type="NCBI Taxonomy" id="1179818"/>
    <lineage>
        <taxon>Bacteria</taxon>
        <taxon>Bacillati</taxon>
        <taxon>Actinomycetota</taxon>
        <taxon>Actinomycetes</taxon>
        <taxon>Streptosporangiales</taxon>
        <taxon>Nocardiopsidaceae</taxon>
        <taxon>Nocardiopsis</taxon>
    </lineage>
</organism>